<dbReference type="KEGG" id="cbae:COR50_17200"/>
<dbReference type="Pfam" id="PF13669">
    <property type="entry name" value="Glyoxalase_4"/>
    <property type="match status" value="1"/>
</dbReference>
<dbReference type="InterPro" id="IPR037523">
    <property type="entry name" value="VOC_core"/>
</dbReference>
<accession>A0A291QXK2</accession>
<dbReference type="AlphaFoldDB" id="A0A291QXK2"/>
<feature type="domain" description="VOC" evidence="1">
    <location>
        <begin position="52"/>
        <end position="194"/>
    </location>
</feature>
<evidence type="ECO:0000259" key="1">
    <source>
        <dbReference type="PROSITE" id="PS51819"/>
    </source>
</evidence>
<dbReference type="PROSITE" id="PS51819">
    <property type="entry name" value="VOC"/>
    <property type="match status" value="1"/>
</dbReference>
<sequence>MGGSSEYASTFANPPGIGANPPILAKNSTIPLPNHLQLTVMNTLNDTLSKLELAQIGWVVPDINASMQFLSKTLGIEGFPQPEHFQAQDLQMDYHGKLVPGDWLTTQTYNGGTFIELIQPLTGQSMFHDYLQNHPNGGVQHLAFRLPVDGLDRVVEDILTLGYKIISEVNHPIAKMVFFDTDKTLGTVTEIMGITEDGWKIIAAMENK</sequence>
<proteinExistence type="predicted"/>
<reference evidence="2 3" key="1">
    <citation type="submission" date="2017-10" db="EMBL/GenBank/DDBJ databases">
        <title>Paenichitinophaga pekingensis gen. nov., sp. nov., isolated from activated sludge.</title>
        <authorList>
            <person name="Jin D."/>
            <person name="Kong X."/>
            <person name="Deng Y."/>
            <person name="Bai Z."/>
        </authorList>
    </citation>
    <scope>NUCLEOTIDE SEQUENCE [LARGE SCALE GENOMIC DNA]</scope>
    <source>
        <strain evidence="2 3">13</strain>
    </source>
</reference>
<keyword evidence="3" id="KW-1185">Reference proteome</keyword>
<dbReference type="InterPro" id="IPR029068">
    <property type="entry name" value="Glyas_Bleomycin-R_OHBP_Dase"/>
</dbReference>
<evidence type="ECO:0000313" key="3">
    <source>
        <dbReference type="Proteomes" id="UP000220133"/>
    </source>
</evidence>
<evidence type="ECO:0000313" key="2">
    <source>
        <dbReference type="EMBL" id="ATL48759.1"/>
    </source>
</evidence>
<dbReference type="SUPFAM" id="SSF54593">
    <property type="entry name" value="Glyoxalase/Bleomycin resistance protein/Dihydroxybiphenyl dioxygenase"/>
    <property type="match status" value="1"/>
</dbReference>
<gene>
    <name evidence="2" type="ORF">COR50_17200</name>
</gene>
<dbReference type="Gene3D" id="3.10.180.10">
    <property type="entry name" value="2,3-Dihydroxybiphenyl 1,2-Dioxygenase, domain 1"/>
    <property type="match status" value="1"/>
</dbReference>
<dbReference type="Proteomes" id="UP000220133">
    <property type="component" value="Chromosome"/>
</dbReference>
<name>A0A291QXK2_9BACT</name>
<protein>
    <recommendedName>
        <fullName evidence="1">VOC domain-containing protein</fullName>
    </recommendedName>
</protein>
<dbReference type="EMBL" id="CP023777">
    <property type="protein sequence ID" value="ATL48759.1"/>
    <property type="molecule type" value="Genomic_DNA"/>
</dbReference>
<organism evidence="2 3">
    <name type="scientific">Chitinophaga caeni</name>
    <dbReference type="NCBI Taxonomy" id="2029983"/>
    <lineage>
        <taxon>Bacteria</taxon>
        <taxon>Pseudomonadati</taxon>
        <taxon>Bacteroidota</taxon>
        <taxon>Chitinophagia</taxon>
        <taxon>Chitinophagales</taxon>
        <taxon>Chitinophagaceae</taxon>
        <taxon>Chitinophaga</taxon>
    </lineage>
</organism>